<comment type="caution">
    <text evidence="7">The sequence shown here is derived from an EMBL/GenBank/DDBJ whole genome shotgun (WGS) entry which is preliminary data.</text>
</comment>
<dbReference type="GO" id="GO:0016020">
    <property type="term" value="C:membrane"/>
    <property type="evidence" value="ECO:0007669"/>
    <property type="project" value="UniProtKB-SubCell"/>
</dbReference>
<comment type="subcellular location">
    <subcellularLocation>
        <location evidence="1 6">Membrane</location>
        <topology evidence="1 6">Multi-pass membrane protein</topology>
    </subcellularLocation>
</comment>
<dbReference type="Proteomes" id="UP000886043">
    <property type="component" value="Unassembled WGS sequence"/>
</dbReference>
<keyword evidence="5 6" id="KW-0472">Membrane</keyword>
<evidence type="ECO:0000256" key="5">
    <source>
        <dbReference type="ARBA" id="ARBA00023136"/>
    </source>
</evidence>
<evidence type="ECO:0000256" key="4">
    <source>
        <dbReference type="ARBA" id="ARBA00022989"/>
    </source>
</evidence>
<comment type="caution">
    <text evidence="6">Lacks conserved residue(s) required for the propagation of feature annotation.</text>
</comment>
<dbReference type="AlphaFoldDB" id="A0A7C3GL71"/>
<proteinExistence type="inferred from homology"/>
<evidence type="ECO:0000256" key="3">
    <source>
        <dbReference type="ARBA" id="ARBA00022692"/>
    </source>
</evidence>
<dbReference type="Pfam" id="PF01169">
    <property type="entry name" value="GDT1"/>
    <property type="match status" value="1"/>
</dbReference>
<evidence type="ECO:0000256" key="6">
    <source>
        <dbReference type="RuleBase" id="RU365102"/>
    </source>
</evidence>
<dbReference type="EMBL" id="DRMH01000100">
    <property type="protein sequence ID" value="HFC98281.1"/>
    <property type="molecule type" value="Genomic_DNA"/>
</dbReference>
<organism evidence="7">
    <name type="scientific">Thermosulfurimonas dismutans</name>
    <dbReference type="NCBI Taxonomy" id="999894"/>
    <lineage>
        <taxon>Bacteria</taxon>
        <taxon>Pseudomonadati</taxon>
        <taxon>Thermodesulfobacteriota</taxon>
        <taxon>Thermodesulfobacteria</taxon>
        <taxon>Thermodesulfobacteriales</taxon>
        <taxon>Thermodesulfobacteriaceae</taxon>
        <taxon>Thermosulfurimonas</taxon>
    </lineage>
</organism>
<name>A0A7C3GL71_9BACT</name>
<dbReference type="PANTHER" id="PTHR12608">
    <property type="entry name" value="TRANSMEMBRANE PROTEIN HTP-1 RELATED"/>
    <property type="match status" value="1"/>
</dbReference>
<feature type="transmembrane region" description="Helical" evidence="6">
    <location>
        <begin position="67"/>
        <end position="86"/>
    </location>
</feature>
<dbReference type="PANTHER" id="PTHR12608:SF1">
    <property type="entry name" value="TRANSMEMBRANE PROTEIN 165"/>
    <property type="match status" value="1"/>
</dbReference>
<dbReference type="InterPro" id="IPR001727">
    <property type="entry name" value="GDT1-like"/>
</dbReference>
<keyword evidence="4 6" id="KW-1133">Transmembrane helix</keyword>
<feature type="transmembrane region" description="Helical" evidence="6">
    <location>
        <begin position="33"/>
        <end position="55"/>
    </location>
</feature>
<evidence type="ECO:0000313" key="7">
    <source>
        <dbReference type="EMBL" id="HFC98281.1"/>
    </source>
</evidence>
<comment type="similarity">
    <text evidence="2 6">Belongs to the GDT1 family.</text>
</comment>
<evidence type="ECO:0000256" key="1">
    <source>
        <dbReference type="ARBA" id="ARBA00004141"/>
    </source>
</evidence>
<reference evidence="7" key="1">
    <citation type="journal article" date="2020" name="mSystems">
        <title>Genome- and Community-Level Interaction Insights into Carbon Utilization and Element Cycling Functions of Hydrothermarchaeota in Hydrothermal Sediment.</title>
        <authorList>
            <person name="Zhou Z."/>
            <person name="Liu Y."/>
            <person name="Xu W."/>
            <person name="Pan J."/>
            <person name="Luo Z.H."/>
            <person name="Li M."/>
        </authorList>
    </citation>
    <scope>NUCLEOTIDE SEQUENCE [LARGE SCALE GENOMIC DNA]</scope>
    <source>
        <strain evidence="7">HyVt-483</strain>
    </source>
</reference>
<keyword evidence="3 6" id="KW-0812">Transmembrane</keyword>
<gene>
    <name evidence="7" type="ORF">ENJ40_07485</name>
</gene>
<sequence>MKVFWVTLVTVFLAELGDKTQLAALMLAAREKRFLPVFLGAALALVLASAVGVAAGRLLGDLLPVKLLRLLSGTIFILLGILILWGKM</sequence>
<protein>
    <recommendedName>
        <fullName evidence="6">GDT1 family protein</fullName>
    </recommendedName>
</protein>
<accession>A0A7C3GL71</accession>
<evidence type="ECO:0000256" key="2">
    <source>
        <dbReference type="ARBA" id="ARBA00009190"/>
    </source>
</evidence>
<dbReference type="GO" id="GO:0046873">
    <property type="term" value="F:metal ion transmembrane transporter activity"/>
    <property type="evidence" value="ECO:0007669"/>
    <property type="project" value="InterPro"/>
</dbReference>